<feature type="domain" description="Integrase catalytic" evidence="1">
    <location>
        <begin position="1"/>
        <end position="58"/>
    </location>
</feature>
<dbReference type="PANTHER" id="PTHR46889">
    <property type="entry name" value="TRANSPOSASE INSF FOR INSERTION SEQUENCE IS3B-RELATED"/>
    <property type="match status" value="1"/>
</dbReference>
<protein>
    <submittedName>
        <fullName evidence="2">Transposase</fullName>
    </submittedName>
</protein>
<dbReference type="InterPro" id="IPR001584">
    <property type="entry name" value="Integrase_cat-core"/>
</dbReference>
<accession>A0ABX5LTW7</accession>
<dbReference type="InterPro" id="IPR050900">
    <property type="entry name" value="Transposase_IS3/IS150/IS904"/>
</dbReference>
<dbReference type="Proteomes" id="UP000248090">
    <property type="component" value="Unassembled WGS sequence"/>
</dbReference>
<dbReference type="SUPFAM" id="SSF53098">
    <property type="entry name" value="Ribonuclease H-like"/>
    <property type="match status" value="1"/>
</dbReference>
<dbReference type="Pfam" id="PF13683">
    <property type="entry name" value="rve_3"/>
    <property type="match status" value="1"/>
</dbReference>
<dbReference type="InterPro" id="IPR012337">
    <property type="entry name" value="RNaseH-like_sf"/>
</dbReference>
<keyword evidence="3" id="KW-1185">Reference proteome</keyword>
<dbReference type="EMBL" id="LAPT01000103">
    <property type="protein sequence ID" value="PXF29657.1"/>
    <property type="molecule type" value="Genomic_DNA"/>
</dbReference>
<comment type="caution">
    <text evidence="2">The sequence shown here is derived from an EMBL/GenBank/DDBJ whole genome shotgun (WGS) entry which is preliminary data.</text>
</comment>
<reference evidence="2 3" key="1">
    <citation type="submission" date="2015-03" db="EMBL/GenBank/DDBJ databases">
        <authorList>
            <person name="Krishnan R."/>
            <person name="Midha S."/>
            <person name="Patil P.B."/>
            <person name="Rameshkumar N."/>
        </authorList>
    </citation>
    <scope>NUCLEOTIDE SEQUENCE [LARGE SCALE GENOMIC DNA]</scope>
    <source>
        <strain evidence="2 3">L1E11</strain>
    </source>
</reference>
<proteinExistence type="predicted"/>
<evidence type="ECO:0000259" key="1">
    <source>
        <dbReference type="Pfam" id="PF13683"/>
    </source>
</evidence>
<gene>
    <name evidence="2" type="ORF">WH50_19450</name>
</gene>
<organism evidence="2 3">
    <name type="scientific">Pokkaliibacter plantistimulans</name>
    <dbReference type="NCBI Taxonomy" id="1635171"/>
    <lineage>
        <taxon>Bacteria</taxon>
        <taxon>Pseudomonadati</taxon>
        <taxon>Pseudomonadota</taxon>
        <taxon>Gammaproteobacteria</taxon>
        <taxon>Oceanospirillales</taxon>
        <taxon>Balneatrichaceae</taxon>
        <taxon>Pokkaliibacter</taxon>
    </lineage>
</organism>
<evidence type="ECO:0000313" key="3">
    <source>
        <dbReference type="Proteomes" id="UP000248090"/>
    </source>
</evidence>
<sequence>GNCWDNAPMERLFRSVKSEWVPKCGYTSLDQAIKDIGDYLMSYYNEQRPHCHNGGLTPVMREKEAKKLSGNS</sequence>
<dbReference type="RefSeq" id="WP_165838489.1">
    <property type="nucleotide sequence ID" value="NZ_LAPT01000103.1"/>
</dbReference>
<name>A0ABX5LTW7_9GAMM</name>
<evidence type="ECO:0000313" key="2">
    <source>
        <dbReference type="EMBL" id="PXF29657.1"/>
    </source>
</evidence>
<dbReference type="PANTHER" id="PTHR46889:SF4">
    <property type="entry name" value="TRANSPOSASE INSO FOR INSERTION SEQUENCE ELEMENT IS911B-RELATED"/>
    <property type="match status" value="1"/>
</dbReference>
<feature type="non-terminal residue" evidence="2">
    <location>
        <position position="1"/>
    </location>
</feature>